<evidence type="ECO:0000313" key="3">
    <source>
        <dbReference type="Proteomes" id="UP000279384"/>
    </source>
</evidence>
<dbReference type="EMBL" id="RBID01000020">
    <property type="protein sequence ID" value="RKQ52928.1"/>
    <property type="molecule type" value="Genomic_DNA"/>
</dbReference>
<evidence type="ECO:0000313" key="1">
    <source>
        <dbReference type="EMBL" id="MDC7692408.1"/>
    </source>
</evidence>
<organism evidence="2 3">
    <name type="scientific">Vogesella indigofera</name>
    <name type="common">Pseudomonas indigofera</name>
    <dbReference type="NCBI Taxonomy" id="45465"/>
    <lineage>
        <taxon>Bacteria</taxon>
        <taxon>Pseudomonadati</taxon>
        <taxon>Pseudomonadota</taxon>
        <taxon>Betaproteobacteria</taxon>
        <taxon>Neisseriales</taxon>
        <taxon>Chromobacteriaceae</taxon>
        <taxon>Vogesella</taxon>
    </lineage>
</organism>
<dbReference type="EMBL" id="JAQQKY010000011">
    <property type="protein sequence ID" value="MDC7692408.1"/>
    <property type="molecule type" value="Genomic_DNA"/>
</dbReference>
<evidence type="ECO:0000313" key="4">
    <source>
        <dbReference type="Proteomes" id="UP001221566"/>
    </source>
</evidence>
<name>A0A495AW23_VOGIN</name>
<dbReference type="Proteomes" id="UP000279384">
    <property type="component" value="Unassembled WGS sequence"/>
</dbReference>
<comment type="caution">
    <text evidence="2">The sequence shown here is derived from an EMBL/GenBank/DDBJ whole genome shotgun (WGS) entry which is preliminary data.</text>
</comment>
<accession>A0A495AW23</accession>
<dbReference type="InterPro" id="IPR021250">
    <property type="entry name" value="DUF2789"/>
</dbReference>
<keyword evidence="4" id="KW-1185">Reference proteome</keyword>
<dbReference type="Gene3D" id="1.10.10.1130">
    <property type="entry name" value="Uncharacterised protein PF10982, DUF2789"/>
    <property type="match status" value="1"/>
</dbReference>
<gene>
    <name evidence="2" type="ORF">C8E02_3398</name>
    <name evidence="1" type="ORF">PQU93_16705</name>
</gene>
<dbReference type="AlphaFoldDB" id="A0A495AW23"/>
<reference evidence="2 3" key="1">
    <citation type="submission" date="2018-10" db="EMBL/GenBank/DDBJ databases">
        <title>Genomic Encyclopedia of Type Strains, Phase IV (KMG-IV): sequencing the most valuable type-strain genomes for metagenomic binning, comparative biology and taxonomic classification.</title>
        <authorList>
            <person name="Goeker M."/>
        </authorList>
    </citation>
    <scope>NUCLEOTIDE SEQUENCE [LARGE SCALE GENOMIC DNA]</scope>
    <source>
        <strain evidence="2 3">DSM 3303</strain>
    </source>
</reference>
<dbReference type="InterPro" id="IPR038086">
    <property type="entry name" value="DUF2789_sf"/>
</dbReference>
<evidence type="ECO:0000313" key="2">
    <source>
        <dbReference type="EMBL" id="RKQ52928.1"/>
    </source>
</evidence>
<dbReference type="RefSeq" id="WP_047967496.1">
    <property type="nucleotide sequence ID" value="NZ_JAQQKY010000011.1"/>
</dbReference>
<protein>
    <submittedName>
        <fullName evidence="1">DUF2789 domain-containing protein</fullName>
    </submittedName>
    <submittedName>
        <fullName evidence="2">Uncharacterized protein DUF2789</fullName>
    </submittedName>
</protein>
<sequence length="78" mass="8576">MDTGHHELTELFAQLGLDNSTKAINQFVQSHPLPEHVVLAEAPFWSASQAAFLRQSLACDAEWSDAVDTLATLLQQRG</sequence>
<dbReference type="Proteomes" id="UP001221566">
    <property type="component" value="Unassembled WGS sequence"/>
</dbReference>
<dbReference type="Pfam" id="PF10982">
    <property type="entry name" value="DUF2789"/>
    <property type="match status" value="1"/>
</dbReference>
<reference evidence="1 4" key="2">
    <citation type="submission" date="2023-01" db="EMBL/GenBank/DDBJ databases">
        <title>Novel species of the genus Vogesella isolated from rivers.</title>
        <authorList>
            <person name="Lu H."/>
        </authorList>
    </citation>
    <scope>NUCLEOTIDE SEQUENCE [LARGE SCALE GENOMIC DNA]</scope>
    <source>
        <strain evidence="1 4">SH7W</strain>
    </source>
</reference>
<proteinExistence type="predicted"/>